<dbReference type="SUPFAM" id="SSF52151">
    <property type="entry name" value="FabD/lysophospholipase-like"/>
    <property type="match status" value="1"/>
</dbReference>
<evidence type="ECO:0000259" key="6">
    <source>
        <dbReference type="PROSITE" id="PS50042"/>
    </source>
</evidence>
<proteinExistence type="inferred from homology"/>
<dbReference type="CDD" id="cd07205">
    <property type="entry name" value="Pat_PNPLA6_PNPLA7_NTE1_like"/>
    <property type="match status" value="1"/>
</dbReference>
<feature type="short sequence motif" description="DGA/G" evidence="5">
    <location>
        <begin position="467"/>
        <end position="469"/>
    </location>
</feature>
<dbReference type="SMART" id="SM00100">
    <property type="entry name" value="cNMP"/>
    <property type="match status" value="1"/>
</dbReference>
<evidence type="ECO:0000256" key="3">
    <source>
        <dbReference type="ARBA" id="ARBA00022963"/>
    </source>
</evidence>
<evidence type="ECO:0000313" key="9">
    <source>
        <dbReference type="Proteomes" id="UP000215616"/>
    </source>
</evidence>
<dbReference type="Gene3D" id="2.60.120.10">
    <property type="entry name" value="Jelly Rolls"/>
    <property type="match status" value="1"/>
</dbReference>
<dbReference type="InterPro" id="IPR018490">
    <property type="entry name" value="cNMP-bd_dom_sf"/>
</dbReference>
<dbReference type="PANTHER" id="PTHR14226:SF29">
    <property type="entry name" value="NEUROPATHY TARGET ESTERASE SWS"/>
    <property type="match status" value="1"/>
</dbReference>
<evidence type="ECO:0000256" key="4">
    <source>
        <dbReference type="ARBA" id="ARBA00023098"/>
    </source>
</evidence>
<evidence type="ECO:0000256" key="5">
    <source>
        <dbReference type="PROSITE-ProRule" id="PRU01161"/>
    </source>
</evidence>
<reference evidence="8 9" key="1">
    <citation type="submission" date="2017-03" db="EMBL/GenBank/DDBJ databases">
        <title>Lifting the veil on microbial sulfur biogeochemistry in mining wastewaters.</title>
        <authorList>
            <person name="Kantor R.S."/>
            <person name="Colenbrander Nelson T."/>
            <person name="Marshall S."/>
            <person name="Bennett D."/>
            <person name="Apte S."/>
            <person name="Camacho D."/>
            <person name="Thomas B.C."/>
            <person name="Warren L.A."/>
            <person name="Banfield J.F."/>
        </authorList>
    </citation>
    <scope>NUCLEOTIDE SEQUENCE [LARGE SCALE GENOMIC DNA]</scope>
    <source>
        <strain evidence="8">32-67-7</strain>
    </source>
</reference>
<name>A0A258D532_CAUVI</name>
<keyword evidence="4 5" id="KW-0443">Lipid metabolism</keyword>
<evidence type="ECO:0000313" key="8">
    <source>
        <dbReference type="EMBL" id="OYX03050.1"/>
    </source>
</evidence>
<dbReference type="SUPFAM" id="SSF51206">
    <property type="entry name" value="cAMP-binding domain-like"/>
    <property type="match status" value="1"/>
</dbReference>
<feature type="active site" description="Nucleophile" evidence="5">
    <location>
        <position position="353"/>
    </location>
</feature>
<organism evidence="8 9">
    <name type="scientific">Caulobacter vibrioides</name>
    <name type="common">Caulobacter crescentus</name>
    <dbReference type="NCBI Taxonomy" id="155892"/>
    <lineage>
        <taxon>Bacteria</taxon>
        <taxon>Pseudomonadati</taxon>
        <taxon>Pseudomonadota</taxon>
        <taxon>Alphaproteobacteria</taxon>
        <taxon>Caulobacterales</taxon>
        <taxon>Caulobacteraceae</taxon>
        <taxon>Caulobacter</taxon>
    </lineage>
</organism>
<evidence type="ECO:0000256" key="2">
    <source>
        <dbReference type="ARBA" id="ARBA00022801"/>
    </source>
</evidence>
<dbReference type="InterPro" id="IPR050301">
    <property type="entry name" value="NTE"/>
</dbReference>
<evidence type="ECO:0000256" key="1">
    <source>
        <dbReference type="ARBA" id="ARBA00006636"/>
    </source>
</evidence>
<feature type="short sequence motif" description="GXSXG" evidence="5">
    <location>
        <begin position="351"/>
        <end position="355"/>
    </location>
</feature>
<dbReference type="GO" id="GO:0004622">
    <property type="term" value="F:phosphatidylcholine lysophospholipase activity"/>
    <property type="evidence" value="ECO:0007669"/>
    <property type="project" value="UniProtKB-ARBA"/>
</dbReference>
<evidence type="ECO:0000259" key="7">
    <source>
        <dbReference type="PROSITE" id="PS51635"/>
    </source>
</evidence>
<dbReference type="InterPro" id="IPR016035">
    <property type="entry name" value="Acyl_Trfase/lysoPLipase"/>
</dbReference>
<dbReference type="InterPro" id="IPR014710">
    <property type="entry name" value="RmlC-like_jellyroll"/>
</dbReference>
<keyword evidence="2 5" id="KW-0378">Hydrolase</keyword>
<gene>
    <name evidence="8" type="ORF">B7Z12_10865</name>
</gene>
<dbReference type="InterPro" id="IPR000595">
    <property type="entry name" value="cNMP-bd_dom"/>
</dbReference>
<feature type="active site" description="Proton acceptor" evidence="5">
    <location>
        <position position="467"/>
    </location>
</feature>
<dbReference type="AlphaFoldDB" id="A0A258D532"/>
<dbReference type="PROSITE" id="PS50042">
    <property type="entry name" value="CNMP_BINDING_3"/>
    <property type="match status" value="1"/>
</dbReference>
<accession>A0A258D532</accession>
<dbReference type="CDD" id="cd00038">
    <property type="entry name" value="CAP_ED"/>
    <property type="match status" value="1"/>
</dbReference>
<dbReference type="PANTHER" id="PTHR14226">
    <property type="entry name" value="NEUROPATHY TARGET ESTERASE/SWISS CHEESE D.MELANOGASTER"/>
    <property type="match status" value="1"/>
</dbReference>
<dbReference type="EMBL" id="NCDQ01000160">
    <property type="protein sequence ID" value="OYX03050.1"/>
    <property type="molecule type" value="Genomic_DNA"/>
</dbReference>
<comment type="similarity">
    <text evidence="1">Belongs to the NTE family.</text>
</comment>
<feature type="domain" description="Cyclic nucleotide-binding" evidence="6">
    <location>
        <begin position="46"/>
        <end position="126"/>
    </location>
</feature>
<feature type="domain" description="PNPLA" evidence="7">
    <location>
        <begin position="320"/>
        <end position="480"/>
    </location>
</feature>
<dbReference type="Proteomes" id="UP000215616">
    <property type="component" value="Unassembled WGS sequence"/>
</dbReference>
<comment type="caution">
    <text evidence="5">Lacks conserved residue(s) required for the propagation of feature annotation.</text>
</comment>
<dbReference type="Pfam" id="PF00027">
    <property type="entry name" value="cNMP_binding"/>
    <property type="match status" value="1"/>
</dbReference>
<dbReference type="Pfam" id="PF01734">
    <property type="entry name" value="Patatin"/>
    <property type="match status" value="1"/>
</dbReference>
<dbReference type="GO" id="GO:0016042">
    <property type="term" value="P:lipid catabolic process"/>
    <property type="evidence" value="ECO:0007669"/>
    <property type="project" value="UniProtKB-UniRule"/>
</dbReference>
<keyword evidence="3 5" id="KW-0442">Lipid degradation</keyword>
<dbReference type="PROSITE" id="PS51635">
    <property type="entry name" value="PNPLA"/>
    <property type="match status" value="1"/>
</dbReference>
<dbReference type="Gene3D" id="3.40.1090.10">
    <property type="entry name" value="Cytosolic phospholipase A2 catalytic domain"/>
    <property type="match status" value="2"/>
</dbReference>
<protein>
    <submittedName>
        <fullName evidence="8">Cyclic nucleotide-binding protein</fullName>
    </submittedName>
</protein>
<comment type="caution">
    <text evidence="8">The sequence shown here is derived from an EMBL/GenBank/DDBJ whole genome shotgun (WGS) entry which is preliminary data.</text>
</comment>
<sequence>MRLNGPLWSSLPVRVSVRAVETPLPDDSALARLFARARRTGAAAWFSLPGGATLFEPGEAADHLYFLKTGRLGAFRREEGQESQFLGVIRPGEPAGEMALVGGTAHSASMVSLRDSEVLALPRDDFFEAAEEDPTVMLELSRLMIRRARQAQTHAAIGDPSVFGFIAVEPGAAIRPVVERLGRCIESLGYSVTVEGGESLLAPTEWFSNVEREHDFVLYVAEADETAWKHVVGRQVDHLFRVGRGDRAPPTAIPSYASGPLQAQRLVDLILLQSANLDYPSGSEAWMAATQAARLFHLRENGVADLQRLARVLTGQSVGLVLSGGGARAYAHIGAIQAMRERGIPIDFVGGASMGAIVAAGIAMGWDDGELEARIRKAFVDTSPLDDIAFPMIAMTRGEKVRDRLDEHFGSVDISDLWLPFFCVSSNLTSGSYQLHRTGDLQAALRASIALPGVLPPATESGQVLVDGAVMKNFPADVMRSFQLGPIVGVDVTRGRSITSADIVAPPSLWKWIFSGEWRRGPPIVALLMRAATVTTGRDLAAAREATDVLITPKLEGIDIRDWRAFEPAVKAGYVAAGFALDGVHRPIIDLRKRPSLAERRATFSPAWPR</sequence>
<dbReference type="InterPro" id="IPR002641">
    <property type="entry name" value="PNPLA_dom"/>
</dbReference>